<keyword evidence="3" id="KW-1185">Reference proteome</keyword>
<evidence type="ECO:0000256" key="1">
    <source>
        <dbReference type="SAM" id="MobiDB-lite"/>
    </source>
</evidence>
<dbReference type="WBParaSite" id="ACOC_0000668901-mRNA-1">
    <property type="protein sequence ID" value="ACOC_0000668901-mRNA-1"/>
    <property type="gene ID" value="ACOC_0000668901"/>
</dbReference>
<dbReference type="Proteomes" id="UP000267027">
    <property type="component" value="Unassembled WGS sequence"/>
</dbReference>
<dbReference type="AlphaFoldDB" id="A0A0R3PNN2"/>
<name>A0A0R3PNN2_ANGCS</name>
<feature type="compositionally biased region" description="Basic residues" evidence="1">
    <location>
        <begin position="54"/>
        <end position="66"/>
    </location>
</feature>
<evidence type="ECO:0000313" key="3">
    <source>
        <dbReference type="Proteomes" id="UP000267027"/>
    </source>
</evidence>
<reference evidence="2 3" key="2">
    <citation type="submission" date="2018-11" db="EMBL/GenBank/DDBJ databases">
        <authorList>
            <consortium name="Pathogen Informatics"/>
        </authorList>
    </citation>
    <scope>NUCLEOTIDE SEQUENCE [LARGE SCALE GENOMIC DNA]</scope>
    <source>
        <strain evidence="2 3">Costa Rica</strain>
    </source>
</reference>
<reference evidence="4" key="1">
    <citation type="submission" date="2017-02" db="UniProtKB">
        <authorList>
            <consortium name="WormBaseParasite"/>
        </authorList>
    </citation>
    <scope>IDENTIFICATION</scope>
</reference>
<evidence type="ECO:0000313" key="4">
    <source>
        <dbReference type="WBParaSite" id="ACOC_0000668901-mRNA-1"/>
    </source>
</evidence>
<feature type="region of interest" description="Disordered" evidence="1">
    <location>
        <begin position="1"/>
        <end position="66"/>
    </location>
</feature>
<proteinExistence type="predicted"/>
<feature type="compositionally biased region" description="Basic and acidic residues" evidence="1">
    <location>
        <begin position="1"/>
        <end position="18"/>
    </location>
</feature>
<dbReference type="EMBL" id="UYYA01003969">
    <property type="protein sequence ID" value="VDM58275.1"/>
    <property type="molecule type" value="Genomic_DNA"/>
</dbReference>
<evidence type="ECO:0000313" key="2">
    <source>
        <dbReference type="EMBL" id="VDM58275.1"/>
    </source>
</evidence>
<accession>A0A0R3PNN2</accession>
<organism evidence="4">
    <name type="scientific">Angiostrongylus costaricensis</name>
    <name type="common">Nematode worm</name>
    <dbReference type="NCBI Taxonomy" id="334426"/>
    <lineage>
        <taxon>Eukaryota</taxon>
        <taxon>Metazoa</taxon>
        <taxon>Ecdysozoa</taxon>
        <taxon>Nematoda</taxon>
        <taxon>Chromadorea</taxon>
        <taxon>Rhabditida</taxon>
        <taxon>Rhabditina</taxon>
        <taxon>Rhabditomorpha</taxon>
        <taxon>Strongyloidea</taxon>
        <taxon>Metastrongylidae</taxon>
        <taxon>Angiostrongylus</taxon>
    </lineage>
</organism>
<feature type="compositionally biased region" description="Polar residues" evidence="1">
    <location>
        <begin position="32"/>
        <end position="53"/>
    </location>
</feature>
<protein>
    <submittedName>
        <fullName evidence="2 4">Uncharacterized protein</fullName>
    </submittedName>
</protein>
<sequence>MKLKSPSEKKEKKGKGADMLELLDEAAARPATGTTRSRPQSRDNAAQKSQISTAKRRPQSVKKRTK</sequence>
<gene>
    <name evidence="2" type="ORF">ACOC_LOCUS6690</name>
</gene>